<dbReference type="InterPro" id="IPR029061">
    <property type="entry name" value="THDP-binding"/>
</dbReference>
<dbReference type="PANTHER" id="PTHR42981">
    <property type="entry name" value="PYRUVATE DEHYDROGENASE [UBIQUINONE]"/>
    <property type="match status" value="1"/>
</dbReference>
<dbReference type="AlphaFoldDB" id="A0A1B8QDQ6"/>
<accession>A0A1B8QDQ6</accession>
<evidence type="ECO:0000256" key="3">
    <source>
        <dbReference type="HAMAP-Rule" id="MF_00850"/>
    </source>
</evidence>
<feature type="domain" description="Thiamine pyrophosphate enzyme N-terminal TPP-binding" evidence="7">
    <location>
        <begin position="6"/>
        <end position="115"/>
    </location>
</feature>
<dbReference type="GO" id="GO:0042867">
    <property type="term" value="P:pyruvate catabolic process"/>
    <property type="evidence" value="ECO:0007669"/>
    <property type="project" value="UniProtKB-UniRule"/>
</dbReference>
<dbReference type="GO" id="GO:0030976">
    <property type="term" value="F:thiamine pyrophosphate binding"/>
    <property type="evidence" value="ECO:0007669"/>
    <property type="project" value="UniProtKB-UniRule"/>
</dbReference>
<dbReference type="InterPro" id="IPR044261">
    <property type="entry name" value="Pyruvate_dehydrogenase"/>
</dbReference>
<keyword evidence="3" id="KW-0479">Metal-binding</keyword>
<dbReference type="GO" id="GO:0050660">
    <property type="term" value="F:flavin adenine dinucleotide binding"/>
    <property type="evidence" value="ECO:0007669"/>
    <property type="project" value="UniProtKB-UniRule"/>
</dbReference>
<comment type="cofactor">
    <cofactor evidence="3">
        <name>FAD</name>
        <dbReference type="ChEBI" id="CHEBI:57692"/>
    </cofactor>
    <text evidence="3">Binds 1 FAD per subunit.</text>
</comment>
<name>A0A1B8QDQ6_9GAMM</name>
<dbReference type="Pfam" id="PF02776">
    <property type="entry name" value="TPP_enzyme_N"/>
    <property type="match status" value="1"/>
</dbReference>
<dbReference type="GO" id="GO:0048039">
    <property type="term" value="F:ubiquinone binding"/>
    <property type="evidence" value="ECO:0007669"/>
    <property type="project" value="UniProtKB-UniRule"/>
</dbReference>
<dbReference type="Proteomes" id="UP000092616">
    <property type="component" value="Unassembled WGS sequence"/>
</dbReference>
<dbReference type="Gene3D" id="3.40.50.970">
    <property type="match status" value="2"/>
</dbReference>
<comment type="cofactor">
    <cofactor evidence="3">
        <name>Mg(2+)</name>
        <dbReference type="ChEBI" id="CHEBI:18420"/>
    </cofactor>
    <text evidence="3">Binds 1 Mg(2+) ion per subunit.</text>
</comment>
<protein>
    <recommendedName>
        <fullName evidence="3">Pyruvate dehydrogenase [ubiquinone]</fullName>
        <ecNumber evidence="3">1.2.5.1</ecNumber>
    </recommendedName>
    <alternativeName>
        <fullName evidence="3">Pyruvate oxidase</fullName>
        <shortName evidence="3">POX</shortName>
    </alternativeName>
    <alternativeName>
        <fullName evidence="3">Pyruvate:ubiquinone-8 oxidoreductase</fullName>
    </alternativeName>
</protein>
<dbReference type="InterPro" id="IPR011766">
    <property type="entry name" value="TPP_enzyme_TPP-bd"/>
</dbReference>
<dbReference type="InterPro" id="IPR012000">
    <property type="entry name" value="Thiamin_PyroP_enz_cen_dom"/>
</dbReference>
<dbReference type="CDD" id="cd02014">
    <property type="entry name" value="TPP_POX"/>
    <property type="match status" value="1"/>
</dbReference>
<evidence type="ECO:0000256" key="4">
    <source>
        <dbReference type="RuleBase" id="RU362132"/>
    </source>
</evidence>
<dbReference type="PANTHER" id="PTHR42981:SF2">
    <property type="entry name" value="PYRUVATE DEHYDROGENASE [UBIQUINONE]"/>
    <property type="match status" value="1"/>
</dbReference>
<dbReference type="RefSeq" id="WP_067337176.1">
    <property type="nucleotide sequence ID" value="NZ_LZNA01000039.1"/>
</dbReference>
<dbReference type="Pfam" id="PF02775">
    <property type="entry name" value="TPP_enzyme_C"/>
    <property type="match status" value="1"/>
</dbReference>
<dbReference type="InterPro" id="IPR047210">
    <property type="entry name" value="TPP_PYR_POXB-like"/>
</dbReference>
<dbReference type="FunFam" id="3.40.50.1220:FF:000013">
    <property type="entry name" value="Pyruvate dehydrogenase [ubiquinone]"/>
    <property type="match status" value="1"/>
</dbReference>
<dbReference type="GO" id="GO:0008289">
    <property type="term" value="F:lipid binding"/>
    <property type="evidence" value="ECO:0007669"/>
    <property type="project" value="UniProtKB-UniRule"/>
</dbReference>
<reference evidence="8 9" key="1">
    <citation type="submission" date="2016-06" db="EMBL/GenBank/DDBJ databases">
        <title>Draft genome of Moraxella atlantae CCUG 59586.</title>
        <authorList>
            <person name="Salva-Serra F."/>
            <person name="Engstrom-Jakobsson H."/>
            <person name="Thorell K."/>
            <person name="Gonzales-Siles L."/>
            <person name="Karlsson R."/>
            <person name="Boulund F."/>
            <person name="Engstrand L."/>
            <person name="Kristiansson E."/>
            <person name="Moore E."/>
        </authorList>
    </citation>
    <scope>NUCLEOTIDE SEQUENCE [LARGE SCALE GENOMIC DNA]</scope>
    <source>
        <strain evidence="8 9">CCUG 59586</strain>
    </source>
</reference>
<feature type="domain" description="Thiamine pyrophosphate enzyme TPP-binding" evidence="6">
    <location>
        <begin position="382"/>
        <end position="528"/>
    </location>
</feature>
<feature type="binding site" evidence="3">
    <location>
        <begin position="463"/>
        <end position="469"/>
    </location>
    <ligand>
        <name>thiamine diphosphate</name>
        <dbReference type="ChEBI" id="CHEBI:58937"/>
    </ligand>
</feature>
<proteinExistence type="inferred from homology"/>
<feature type="region of interest" description="FAD-binding domain" evidence="3">
    <location>
        <begin position="184"/>
        <end position="335"/>
    </location>
</feature>
<dbReference type="GO" id="GO:0005886">
    <property type="term" value="C:plasma membrane"/>
    <property type="evidence" value="ECO:0007669"/>
    <property type="project" value="UniProtKB-SubCell"/>
</dbReference>
<comment type="catalytic activity">
    <reaction evidence="3">
        <text>a ubiquinone + pyruvate + H2O = a ubiquinol + acetate + CO2</text>
        <dbReference type="Rhea" id="RHEA:27405"/>
        <dbReference type="Rhea" id="RHEA-COMP:9565"/>
        <dbReference type="Rhea" id="RHEA-COMP:9566"/>
        <dbReference type="ChEBI" id="CHEBI:15361"/>
        <dbReference type="ChEBI" id="CHEBI:15377"/>
        <dbReference type="ChEBI" id="CHEBI:16389"/>
        <dbReference type="ChEBI" id="CHEBI:16526"/>
        <dbReference type="ChEBI" id="CHEBI:17976"/>
        <dbReference type="ChEBI" id="CHEBI:30089"/>
        <dbReference type="EC" id="1.2.5.1"/>
    </reaction>
</comment>
<keyword evidence="3" id="KW-0547">Nucleotide-binding</keyword>
<dbReference type="EC" id="1.2.5.1" evidence="3"/>
<keyword evidence="3" id="KW-1003">Cell membrane</keyword>
<dbReference type="InterPro" id="IPR047212">
    <property type="entry name" value="TPP_POXB-like"/>
</dbReference>
<feature type="binding site" evidence="3">
    <location>
        <position position="51"/>
    </location>
    <ligand>
        <name>thiamine diphosphate</name>
        <dbReference type="ChEBI" id="CHEBI:58937"/>
    </ligand>
</feature>
<dbReference type="InterPro" id="IPR047211">
    <property type="entry name" value="POXB-like"/>
</dbReference>
<keyword evidence="3" id="KW-0472">Membrane</keyword>
<dbReference type="CDD" id="cd07039">
    <property type="entry name" value="TPP_PYR_POX"/>
    <property type="match status" value="1"/>
</dbReference>
<gene>
    <name evidence="3" type="primary">poxB</name>
    <name evidence="8" type="ORF">A9306_08200</name>
</gene>
<feature type="binding site" evidence="3">
    <location>
        <begin position="275"/>
        <end position="279"/>
    </location>
    <ligand>
        <name>FAD</name>
        <dbReference type="ChEBI" id="CHEBI:57692"/>
    </ligand>
</feature>
<dbReference type="GO" id="GO:0052737">
    <property type="term" value="F:pyruvate dehydrogenase (quinone) activity"/>
    <property type="evidence" value="ECO:0007669"/>
    <property type="project" value="UniProtKB-UniRule"/>
</dbReference>
<dbReference type="InterPro" id="IPR000399">
    <property type="entry name" value="TPP-bd_CS"/>
</dbReference>
<comment type="activity regulation">
    <text evidence="3">The C-terminus inhibits activity; it has to move for the enzyme to be active. Activated by lipid-binding, which occurs via the C-terminus.</text>
</comment>
<dbReference type="InterPro" id="IPR029035">
    <property type="entry name" value="DHS-like_NAD/FAD-binding_dom"/>
</dbReference>
<evidence type="ECO:0000256" key="1">
    <source>
        <dbReference type="ARBA" id="ARBA00007812"/>
    </source>
</evidence>
<feature type="domain" description="Thiamine pyrophosphate enzyme central" evidence="5">
    <location>
        <begin position="198"/>
        <end position="320"/>
    </location>
</feature>
<sequence>MSAFSIADLLVKTLADAGVERIWAITGDSLNGFNDSIRRDGRIRWMHVRHEESAAFAAGADAAITGKIAVCAGSSGPGNLHLINGLYDCKRNHVPVLAIASHIPASEIGLNYFQETHPELIFRECSDFVELISSEKQMPELLQRALNVVVGQRGVAVLVLPGDISTRPVLDPKAGEWVPPRLPRMVPTEEDLTTMQLLLSRDKNVTILAGSGCAGAHDEVVALAAKLNAPIVHAFRGKEYLEWDNPYDVGMTGLIGFSSGYHAMMNADTLLMLGTDFPYRMFYPKGKTVIQVDVNPQALGRRTTLTLGVLADVKETLTALLPRLEQNTDRTFLDNALDNYTKARQGLDDLATPTDDGKPLHPQYIMKVVSELADDDAIFTADVGSPVVWAARYLKMNGKRRLLGSFNHGSMANAMLQAMGAQAAAPDRQVISMSGDGGLTMMMGELLTLVQMQLPVKIIVHNNASLGFVELEMKAMGYLDYAVDLKNPNFAAMAQAMGLTGYRVENAKDLRPTLEAAFAHPGPVLVDVVTEAQELIMPPHIDLEQVKGFGLYMMKAVLNGRGNELIELGEVNLLR</sequence>
<dbReference type="NCBIfam" id="NF006591">
    <property type="entry name" value="PRK09124.1"/>
    <property type="match status" value="1"/>
</dbReference>
<feature type="binding site" evidence="3">
    <location>
        <begin position="436"/>
        <end position="438"/>
    </location>
    <ligand>
        <name>thiamine diphosphate</name>
        <dbReference type="ChEBI" id="CHEBI:58937"/>
    </ligand>
</feature>
<comment type="similarity">
    <text evidence="1 3 4">Belongs to the TPP enzyme family.</text>
</comment>
<dbReference type="EMBL" id="LZNA01000039">
    <property type="protein sequence ID" value="OBX79833.1"/>
    <property type="molecule type" value="Genomic_DNA"/>
</dbReference>
<dbReference type="PROSITE" id="PS00187">
    <property type="entry name" value="TPP_ENZYMES"/>
    <property type="match status" value="1"/>
</dbReference>
<evidence type="ECO:0000256" key="2">
    <source>
        <dbReference type="ARBA" id="ARBA00023052"/>
    </source>
</evidence>
<evidence type="ECO:0000313" key="9">
    <source>
        <dbReference type="Proteomes" id="UP000092616"/>
    </source>
</evidence>
<feature type="binding site" evidence="3">
    <location>
        <position position="436"/>
    </location>
    <ligand>
        <name>Mg(2+)</name>
        <dbReference type="ChEBI" id="CHEBI:18420"/>
    </ligand>
</feature>
<comment type="caution">
    <text evidence="8">The sequence shown here is derived from an EMBL/GenBank/DDBJ whole genome shotgun (WGS) entry which is preliminary data.</text>
</comment>
<comment type="cofactor">
    <cofactor evidence="3">
        <name>thiamine diphosphate</name>
        <dbReference type="ChEBI" id="CHEBI:58937"/>
    </cofactor>
    <text evidence="3">Binds 1 thiamine pyrophosphate per subunit.</text>
</comment>
<feature type="binding site" evidence="3">
    <location>
        <begin position="409"/>
        <end position="411"/>
    </location>
    <ligand>
        <name>thiamine diphosphate</name>
        <dbReference type="ChEBI" id="CHEBI:58937"/>
    </ligand>
</feature>
<keyword evidence="3" id="KW-0285">Flavoprotein</keyword>
<organism evidence="8 9">
    <name type="scientific">Faucicola atlantae</name>
    <dbReference type="NCBI Taxonomy" id="34059"/>
    <lineage>
        <taxon>Bacteria</taxon>
        <taxon>Pseudomonadati</taxon>
        <taxon>Pseudomonadota</taxon>
        <taxon>Gammaproteobacteria</taxon>
        <taxon>Moraxellales</taxon>
        <taxon>Moraxellaceae</taxon>
        <taxon>Faucicola</taxon>
    </lineage>
</organism>
<dbReference type="GO" id="GO:0000287">
    <property type="term" value="F:magnesium ion binding"/>
    <property type="evidence" value="ECO:0007669"/>
    <property type="project" value="UniProtKB-UniRule"/>
</dbReference>
<dbReference type="SUPFAM" id="SSF52518">
    <property type="entry name" value="Thiamin diphosphate-binding fold (THDP-binding)"/>
    <property type="match status" value="2"/>
</dbReference>
<feature type="site" description="Moves into active site upon enzyme activation, plays a role in electron transfer" evidence="3">
    <location>
        <position position="468"/>
    </location>
</feature>
<keyword evidence="3" id="KW-0560">Oxidoreductase</keyword>
<comment type="subunit">
    <text evidence="3">Homotetramer.</text>
</comment>
<keyword evidence="3" id="KW-0446">Lipid-binding</keyword>
<comment type="subcellular location">
    <subcellularLocation>
        <location evidence="3">Cell membrane</location>
        <topology evidence="3">Peripheral membrane protein</topology>
        <orientation evidence="3">Cytoplasmic side</orientation>
    </subcellularLocation>
</comment>
<comment type="caution">
    <text evidence="3">Lacks conserved residue(s) required for the propagation of feature annotation.</text>
</comment>
<keyword evidence="3" id="KW-0460">Magnesium</keyword>
<keyword evidence="3" id="KW-0274">FAD</keyword>
<keyword evidence="3" id="KW-0830">Ubiquinone</keyword>
<comment type="function">
    <text evidence="3">A peripheral cell membrane enzyme that catalyzes the oxidative decarboxylation of pyruvate to form acetate and CO(2). It channels electrons from the cytoplasm to the respiratory chain at the cell membrane via ubiquinone.</text>
</comment>
<dbReference type="InterPro" id="IPR012001">
    <property type="entry name" value="Thiamin_PyroP_enz_TPP-bd_dom"/>
</dbReference>
<keyword evidence="2 3" id="KW-0786">Thiamine pyrophosphate</keyword>
<keyword evidence="9" id="KW-1185">Reference proteome</keyword>
<evidence type="ECO:0000259" key="7">
    <source>
        <dbReference type="Pfam" id="PF02776"/>
    </source>
</evidence>
<evidence type="ECO:0000259" key="6">
    <source>
        <dbReference type="Pfam" id="PF02775"/>
    </source>
</evidence>
<feature type="binding site" evidence="3">
    <location>
        <position position="293"/>
    </location>
    <ligand>
        <name>FAD</name>
        <dbReference type="ChEBI" id="CHEBI:57692"/>
    </ligand>
</feature>
<dbReference type="HAMAP" id="MF_00850">
    <property type="entry name" value="POX"/>
    <property type="match status" value="1"/>
</dbReference>
<feature type="binding site" evidence="3">
    <location>
        <begin position="252"/>
        <end position="255"/>
    </location>
    <ligand>
        <name>FAD</name>
        <dbReference type="ChEBI" id="CHEBI:57692"/>
    </ligand>
</feature>
<feature type="binding site" evidence="3">
    <location>
        <position position="463"/>
    </location>
    <ligand>
        <name>Mg(2+)</name>
        <dbReference type="ChEBI" id="CHEBI:18420"/>
    </ligand>
</feature>
<evidence type="ECO:0000259" key="5">
    <source>
        <dbReference type="Pfam" id="PF00205"/>
    </source>
</evidence>
<evidence type="ECO:0000313" key="8">
    <source>
        <dbReference type="EMBL" id="OBX79833.1"/>
    </source>
</evidence>
<comment type="domain">
    <text evidence="3">Has 4 domains; the Pyr domain which binds the pyrimidine moiety of the thiamine pyrophosphate cofactor, the FAD-binding domain, the PP-binding domain which binds the pyrophosphate portion of thiamine pyrophosphate and the C-terminal membrane binding region. The C-terminus is held closely against the rest of the protein and covers the active site; during activation it unfolds from the rest of the protein and forms an amphipathic helix upon membrane binding, exposing the active site.</text>
</comment>
<keyword evidence="3 8" id="KW-0670">Pyruvate</keyword>
<dbReference type="Pfam" id="PF00205">
    <property type="entry name" value="TPP_enzyme_M"/>
    <property type="match status" value="1"/>
</dbReference>
<dbReference type="SUPFAM" id="SSF52467">
    <property type="entry name" value="DHS-like NAD/FAD-binding domain"/>
    <property type="match status" value="1"/>
</dbReference>
<feature type="region of interest" description="Membrane-binding domain" evidence="3">
    <location>
        <begin position="534"/>
        <end position="575"/>
    </location>
</feature>
<dbReference type="Gene3D" id="3.40.50.1220">
    <property type="entry name" value="TPP-binding domain"/>
    <property type="match status" value="1"/>
</dbReference>